<evidence type="ECO:0000259" key="18">
    <source>
        <dbReference type="Pfam" id="PF07687"/>
    </source>
</evidence>
<dbReference type="GO" id="GO:0046872">
    <property type="term" value="F:metal ion binding"/>
    <property type="evidence" value="ECO:0007669"/>
    <property type="project" value="UniProtKB-KW"/>
</dbReference>
<dbReference type="PANTHER" id="PTHR43501">
    <property type="entry name" value="CYTOSOL NON-SPECIFIC DIPEPTIDASE"/>
    <property type="match status" value="1"/>
</dbReference>
<feature type="domain" description="Peptidase M20 dimerisation" evidence="18">
    <location>
        <begin position="205"/>
        <end position="290"/>
    </location>
</feature>
<evidence type="ECO:0000256" key="1">
    <source>
        <dbReference type="ARBA" id="ARBA00001941"/>
    </source>
</evidence>
<dbReference type="PRINTS" id="PR00934">
    <property type="entry name" value="XHISDIPTASE"/>
</dbReference>
<dbReference type="AlphaFoldDB" id="A0A2Y9BET9"/>
<keyword evidence="5" id="KW-0378">Hydrolase</keyword>
<evidence type="ECO:0000256" key="14">
    <source>
        <dbReference type="ARBA" id="ARBA00075285"/>
    </source>
</evidence>
<reference evidence="19 20" key="1">
    <citation type="submission" date="2018-05" db="EMBL/GenBank/DDBJ databases">
        <title>The Hungate 1000. A catalogue of reference genomes from the rumen microbiome.</title>
        <authorList>
            <person name="Kelly W."/>
        </authorList>
    </citation>
    <scope>NUCLEOTIDE SEQUENCE [LARGE SCALE GENOMIC DNA]</scope>
    <source>
        <strain evidence="19 20">NLAE-zl-C242</strain>
    </source>
</reference>
<evidence type="ECO:0000256" key="11">
    <source>
        <dbReference type="ARBA" id="ARBA00044252"/>
    </source>
</evidence>
<keyword evidence="8" id="KW-0170">Cobalt</keyword>
<dbReference type="RefSeq" id="WP_109730296.1">
    <property type="nucleotide sequence ID" value="NZ_BAAACK010000004.1"/>
</dbReference>
<comment type="similarity">
    <text evidence="12">Belongs to the peptidase M20C family.</text>
</comment>
<dbReference type="PIRSF" id="PIRSF016599">
    <property type="entry name" value="Xaa-His_dipept"/>
    <property type="match status" value="1"/>
</dbReference>
<evidence type="ECO:0000313" key="19">
    <source>
        <dbReference type="EMBL" id="PWJ30651.1"/>
    </source>
</evidence>
<keyword evidence="20" id="KW-1185">Reference proteome</keyword>
<accession>A0A2Y9BET9</accession>
<dbReference type="OrthoDB" id="9773892at2"/>
<evidence type="ECO:0000256" key="10">
    <source>
        <dbReference type="ARBA" id="ARBA00038976"/>
    </source>
</evidence>
<dbReference type="FunFam" id="3.40.630.10:FF:000015">
    <property type="entry name" value="Aminoacyl-histidine dipeptidase PepD"/>
    <property type="match status" value="1"/>
</dbReference>
<keyword evidence="7" id="KW-0482">Metalloprotease</keyword>
<sequence>MAVLEELEPQEVFHYFEELSQIPRGTFNTKAVSDYCVKFANDRGLEVIQDELNNVIIKKPGTEGYEESEPVIVQGHLDMVCEKTEVSDHDFEKDPLDLYVEDGFVKARDTTLGADDGIAVAIALALLDSDTIPHPPLEAVFTVDEEVGMGGAGGIDLTPLKGKMLINLDSEDEGTIIAGCAGGLSFCMNLPVGRKQVTGDCLEVTIRGLKGGHSGMEIHHQRGNANKLAGRLLNRLNQNMDISLAEVQGGAKDNVIPSACTFTIVVHDSVKAEMIIENMENVWKQEFGEDEPELEVIVTKTENIEKSVMSDMDMKKVIFFINNCQNGVYGFSRSLKGLVETSDNLGVVTTEENKVSFVFLIRSSVSSKMEEMKEAFISWAEFLGGTYELSGAYPAWMYKENSKIRPIVAEVFEKVYGKTPNISTIHAGLECGLLSGKKPELDCVSFGPRMYDIHSVNERLDIASTWRMWNIIKEVLKECK</sequence>
<evidence type="ECO:0000256" key="9">
    <source>
        <dbReference type="ARBA" id="ARBA00036421"/>
    </source>
</evidence>
<dbReference type="SUPFAM" id="SSF53187">
    <property type="entry name" value="Zn-dependent exopeptidases"/>
    <property type="match status" value="1"/>
</dbReference>
<evidence type="ECO:0000256" key="16">
    <source>
        <dbReference type="ARBA" id="ARBA00077688"/>
    </source>
</evidence>
<dbReference type="PANTHER" id="PTHR43501:SF1">
    <property type="entry name" value="CYTOSOL NON-SPECIFIC DIPEPTIDASE"/>
    <property type="match status" value="1"/>
</dbReference>
<dbReference type="GO" id="GO:0005829">
    <property type="term" value="C:cytosol"/>
    <property type="evidence" value="ECO:0007669"/>
    <property type="project" value="TreeGrafter"/>
</dbReference>
<keyword evidence="4" id="KW-0479">Metal-binding</keyword>
<dbReference type="NCBIfam" id="TIGR01893">
    <property type="entry name" value="aa-his-dipept"/>
    <property type="match status" value="1"/>
</dbReference>
<dbReference type="Proteomes" id="UP000245845">
    <property type="component" value="Unassembled WGS sequence"/>
</dbReference>
<dbReference type="SUPFAM" id="SSF55031">
    <property type="entry name" value="Bacterial exopeptidase dimerisation domain"/>
    <property type="match status" value="1"/>
</dbReference>
<dbReference type="EC" id="3.4.13.18" evidence="10"/>
<comment type="cofactor">
    <cofactor evidence="1">
        <name>Co(2+)</name>
        <dbReference type="ChEBI" id="CHEBI:48828"/>
    </cofactor>
</comment>
<proteinExistence type="inferred from homology"/>
<comment type="catalytic activity">
    <reaction evidence="9">
        <text>Hydrolysis of dipeptides, preferentially hydrophobic dipeptides including prolyl amino acids.</text>
        <dbReference type="EC" id="3.4.13.18"/>
    </reaction>
</comment>
<evidence type="ECO:0000313" key="20">
    <source>
        <dbReference type="Proteomes" id="UP000245845"/>
    </source>
</evidence>
<evidence type="ECO:0000256" key="4">
    <source>
        <dbReference type="ARBA" id="ARBA00022723"/>
    </source>
</evidence>
<evidence type="ECO:0000256" key="13">
    <source>
        <dbReference type="ARBA" id="ARBA00071271"/>
    </source>
</evidence>
<evidence type="ECO:0000256" key="6">
    <source>
        <dbReference type="ARBA" id="ARBA00022833"/>
    </source>
</evidence>
<evidence type="ECO:0000256" key="15">
    <source>
        <dbReference type="ARBA" id="ARBA00076004"/>
    </source>
</evidence>
<dbReference type="InterPro" id="IPR036264">
    <property type="entry name" value="Bact_exopeptidase_dim_dom"/>
</dbReference>
<organism evidence="19 20">
    <name type="scientific">Faecalicatena orotica</name>
    <dbReference type="NCBI Taxonomy" id="1544"/>
    <lineage>
        <taxon>Bacteria</taxon>
        <taxon>Bacillati</taxon>
        <taxon>Bacillota</taxon>
        <taxon>Clostridia</taxon>
        <taxon>Lachnospirales</taxon>
        <taxon>Lachnospiraceae</taxon>
        <taxon>Faecalicatena</taxon>
    </lineage>
</organism>
<gene>
    <name evidence="19" type="ORF">A8806_10355</name>
</gene>
<evidence type="ECO:0000256" key="7">
    <source>
        <dbReference type="ARBA" id="ARBA00023049"/>
    </source>
</evidence>
<dbReference type="Pfam" id="PF07687">
    <property type="entry name" value="M20_dimer"/>
    <property type="match status" value="1"/>
</dbReference>
<dbReference type="GO" id="GO:0006508">
    <property type="term" value="P:proteolysis"/>
    <property type="evidence" value="ECO:0007669"/>
    <property type="project" value="UniProtKB-KW"/>
</dbReference>
<evidence type="ECO:0000256" key="5">
    <source>
        <dbReference type="ARBA" id="ARBA00022801"/>
    </source>
</evidence>
<evidence type="ECO:0000256" key="12">
    <source>
        <dbReference type="ARBA" id="ARBA00061423"/>
    </source>
</evidence>
<evidence type="ECO:0000256" key="17">
    <source>
        <dbReference type="ARBA" id="ARBA00078074"/>
    </source>
</evidence>
<dbReference type="InterPro" id="IPR011650">
    <property type="entry name" value="Peptidase_M20_dimer"/>
</dbReference>
<evidence type="ECO:0000256" key="8">
    <source>
        <dbReference type="ARBA" id="ARBA00023285"/>
    </source>
</evidence>
<dbReference type="InterPro" id="IPR002933">
    <property type="entry name" value="Peptidase_M20"/>
</dbReference>
<dbReference type="FunFam" id="3.40.630.10:FF:000018">
    <property type="entry name" value="Aminoacyl-histidine dipeptidase PepD"/>
    <property type="match status" value="1"/>
</dbReference>
<comment type="caution">
    <text evidence="19">The sequence shown here is derived from an EMBL/GenBank/DDBJ whole genome shotgun (WGS) entry which is preliminary data.</text>
</comment>
<dbReference type="InterPro" id="IPR001160">
    <property type="entry name" value="Peptidase_M20C"/>
</dbReference>
<comment type="cofactor">
    <cofactor evidence="2">
        <name>Zn(2+)</name>
        <dbReference type="ChEBI" id="CHEBI:29105"/>
    </cofactor>
</comment>
<dbReference type="GO" id="GO:0070573">
    <property type="term" value="F:metallodipeptidase activity"/>
    <property type="evidence" value="ECO:0007669"/>
    <property type="project" value="TreeGrafter"/>
</dbReference>
<dbReference type="Gene3D" id="3.40.630.10">
    <property type="entry name" value="Zn peptidases"/>
    <property type="match status" value="2"/>
</dbReference>
<keyword evidence="6" id="KW-0862">Zinc</keyword>
<keyword evidence="3" id="KW-0645">Protease</keyword>
<dbReference type="Pfam" id="PF01546">
    <property type="entry name" value="Peptidase_M20"/>
    <property type="match status" value="1"/>
</dbReference>
<evidence type="ECO:0000256" key="3">
    <source>
        <dbReference type="ARBA" id="ARBA00022670"/>
    </source>
</evidence>
<dbReference type="CDD" id="cd03890">
    <property type="entry name" value="M20_pepD"/>
    <property type="match status" value="1"/>
</dbReference>
<dbReference type="EMBL" id="QGDL01000003">
    <property type="protein sequence ID" value="PWJ30651.1"/>
    <property type="molecule type" value="Genomic_DNA"/>
</dbReference>
<protein>
    <recommendedName>
        <fullName evidence="13">Cytosol non-specific dipeptidase</fullName>
        <ecNumber evidence="10">3.4.13.18</ecNumber>
    </recommendedName>
    <alternativeName>
        <fullName evidence="16">Aminoacyl-histidine dipeptidase</fullName>
    </alternativeName>
    <alternativeName>
        <fullName evidence="15">Beta-alanyl-histidine dipeptidase</fullName>
    </alternativeName>
    <alternativeName>
        <fullName evidence="14">Carnosinase</fullName>
    </alternativeName>
    <alternativeName>
        <fullName evidence="11">Peptidase D</fullName>
    </alternativeName>
    <alternativeName>
        <fullName evidence="17">Xaa-His dipeptidase</fullName>
    </alternativeName>
</protein>
<evidence type="ECO:0000256" key="2">
    <source>
        <dbReference type="ARBA" id="ARBA00001947"/>
    </source>
</evidence>
<name>A0A2Y9BET9_9FIRM</name>